<dbReference type="Proteomes" id="UP000469724">
    <property type="component" value="Unassembled WGS sequence"/>
</dbReference>
<gene>
    <name evidence="1" type="ORF">G3N56_06265</name>
</gene>
<dbReference type="EMBL" id="JAAGRQ010000017">
    <property type="protein sequence ID" value="NDY56347.1"/>
    <property type="molecule type" value="Genomic_DNA"/>
</dbReference>
<sequence length="211" mass="23548">MALSDRVQYRRYRISLTEPLLGSLPSSKLIYQEYVASKAPEPEAEGADETALLPAEETPKTTVFLRDDQGGCCLMDYQFVGFLKSAANILKDVVEVPVSVGGRTRKKTGIPALRNKLQRFVFVDPRIIRLGRAPDGIYERPLQTMSRMGPRTCLASSEVLNPPISFEIQIGLLPNLEITWEVLAQLMEYGQFVGLGQFRGAGYGRFTFDLL</sequence>
<accession>A0A7K3NJQ2</accession>
<evidence type="ECO:0000313" key="1">
    <source>
        <dbReference type="EMBL" id="NDY56347.1"/>
    </source>
</evidence>
<protein>
    <submittedName>
        <fullName evidence="1">Uncharacterized protein</fullName>
    </submittedName>
</protein>
<evidence type="ECO:0000313" key="2">
    <source>
        <dbReference type="Proteomes" id="UP000469724"/>
    </source>
</evidence>
<dbReference type="AlphaFoldDB" id="A0A7K3NJQ2"/>
<keyword evidence="2" id="KW-1185">Reference proteome</keyword>
<dbReference type="RefSeq" id="WP_163301399.1">
    <property type="nucleotide sequence ID" value="NZ_JAAGRQ010000017.1"/>
</dbReference>
<organism evidence="1 2">
    <name type="scientific">Desulfolutivibrio sulfodismutans</name>
    <dbReference type="NCBI Taxonomy" id="63561"/>
    <lineage>
        <taxon>Bacteria</taxon>
        <taxon>Pseudomonadati</taxon>
        <taxon>Thermodesulfobacteriota</taxon>
        <taxon>Desulfovibrionia</taxon>
        <taxon>Desulfovibrionales</taxon>
        <taxon>Desulfovibrionaceae</taxon>
        <taxon>Desulfolutivibrio</taxon>
    </lineage>
</organism>
<proteinExistence type="predicted"/>
<name>A0A7K3NJQ2_9BACT</name>
<reference evidence="1 2" key="1">
    <citation type="submission" date="2020-02" db="EMBL/GenBank/DDBJ databases">
        <title>Comparative genomics of sulfur disproportionating microorganisms.</title>
        <authorList>
            <person name="Ward L.M."/>
            <person name="Bertran E."/>
            <person name="Johnston D.T."/>
        </authorList>
    </citation>
    <scope>NUCLEOTIDE SEQUENCE [LARGE SCALE GENOMIC DNA]</scope>
    <source>
        <strain evidence="1 2">DSM 3696</strain>
    </source>
</reference>
<comment type="caution">
    <text evidence="1">The sequence shown here is derived from an EMBL/GenBank/DDBJ whole genome shotgun (WGS) entry which is preliminary data.</text>
</comment>